<dbReference type="Pfam" id="PF25601">
    <property type="entry name" value="AAA_lid_14"/>
    <property type="match status" value="1"/>
</dbReference>
<dbReference type="GO" id="GO:0006355">
    <property type="term" value="P:regulation of DNA-templated transcription"/>
    <property type="evidence" value="ECO:0007669"/>
    <property type="project" value="InterPro"/>
</dbReference>
<dbReference type="InterPro" id="IPR003593">
    <property type="entry name" value="AAA+_ATPase"/>
</dbReference>
<evidence type="ECO:0000313" key="5">
    <source>
        <dbReference type="Proteomes" id="UP000638732"/>
    </source>
</evidence>
<dbReference type="AlphaFoldDB" id="A0A965ZFB1"/>
<dbReference type="InterPro" id="IPR058031">
    <property type="entry name" value="AAA_lid_NorR"/>
</dbReference>
<dbReference type="PROSITE" id="PS00675">
    <property type="entry name" value="SIGMA54_INTERACT_1"/>
    <property type="match status" value="1"/>
</dbReference>
<organism evidence="4 5">
    <name type="scientific">Mucilaginibacter agri</name>
    <dbReference type="NCBI Taxonomy" id="2695265"/>
    <lineage>
        <taxon>Bacteria</taxon>
        <taxon>Pseudomonadati</taxon>
        <taxon>Bacteroidota</taxon>
        <taxon>Sphingobacteriia</taxon>
        <taxon>Sphingobacteriales</taxon>
        <taxon>Sphingobacteriaceae</taxon>
        <taxon>Mucilaginibacter</taxon>
    </lineage>
</organism>
<dbReference type="InterPro" id="IPR027417">
    <property type="entry name" value="P-loop_NTPase"/>
</dbReference>
<proteinExistence type="predicted"/>
<evidence type="ECO:0000256" key="1">
    <source>
        <dbReference type="ARBA" id="ARBA00022741"/>
    </source>
</evidence>
<reference evidence="4" key="2">
    <citation type="submission" date="2020-10" db="EMBL/GenBank/DDBJ databases">
        <title>Mucilaginibacter sp. nov., isolated from soil.</title>
        <authorList>
            <person name="Jeon C.O."/>
        </authorList>
    </citation>
    <scope>NUCLEOTIDE SEQUENCE</scope>
    <source>
        <strain evidence="4">R11</strain>
    </source>
</reference>
<comment type="caution">
    <text evidence="4">The sequence shown here is derived from an EMBL/GenBank/DDBJ whole genome shotgun (WGS) entry which is preliminary data.</text>
</comment>
<gene>
    <name evidence="4" type="ORF">GSY63_05055</name>
</gene>
<dbReference type="InterPro" id="IPR025662">
    <property type="entry name" value="Sigma_54_int_dom_ATP-bd_1"/>
</dbReference>
<dbReference type="InterPro" id="IPR025943">
    <property type="entry name" value="Sigma_54_int_dom_ATP-bd_2"/>
</dbReference>
<evidence type="ECO:0000259" key="3">
    <source>
        <dbReference type="PROSITE" id="PS50045"/>
    </source>
</evidence>
<dbReference type="Gene3D" id="1.10.8.60">
    <property type="match status" value="1"/>
</dbReference>
<dbReference type="FunFam" id="3.40.50.300:FF:000006">
    <property type="entry name" value="DNA-binding transcriptional regulator NtrC"/>
    <property type="match status" value="1"/>
</dbReference>
<dbReference type="PROSITE" id="PS50045">
    <property type="entry name" value="SIGMA54_INTERACT_4"/>
    <property type="match status" value="1"/>
</dbReference>
<dbReference type="PANTHER" id="PTHR32071">
    <property type="entry name" value="TRANSCRIPTIONAL REGULATORY PROTEIN"/>
    <property type="match status" value="1"/>
</dbReference>
<keyword evidence="1" id="KW-0547">Nucleotide-binding</keyword>
<dbReference type="Pfam" id="PF00158">
    <property type="entry name" value="Sigma54_activat"/>
    <property type="match status" value="1"/>
</dbReference>
<dbReference type="PROSITE" id="PS00676">
    <property type="entry name" value="SIGMA54_INTERACT_2"/>
    <property type="match status" value="1"/>
</dbReference>
<dbReference type="RefSeq" id="WP_166584737.1">
    <property type="nucleotide sequence ID" value="NZ_WWEO01000039.1"/>
</dbReference>
<sequence length="458" mass="52676">MIENFHIFHQRRFVSLSDTRNDQSIFLENYCESKKNFPFFPFVIFCDHTPERQELESLLSNCDTYPTNLKSIILILNKRLTSDLANHLQLLSTGIDDIIEWTNEKEIVCYLESKFKRIKLIDEALKSPEVKNCLIGDSMIWKNFLHEIAETTIFSNASVLLIGESGTGKELISKMIHALDNRPDKKKLIIVDCTTIVPELSGSELFGHERGSYTNAIQSREGAFALANGGSLFLDEIGELPIMLQAELLRVLQEGTYKRVGSNNWQKTSFRLICATNRDLKVLVEEGKFRKDLFFRISDCQFHVPSLEERRDDIPVLVNHFLSQFFDKEKCPDADKPVMEYLLKRKYPGNVRELKQLVQRLSLKHIEHKKITIGEVPPEDRGALCIDTNQVEKNSINVFIRKALLSGENWWNLKNKISETAIQVALELEINNKQKAAERLGVDVRTVQQYVKKKGIST</sequence>
<dbReference type="SMART" id="SM00382">
    <property type="entry name" value="AAA"/>
    <property type="match status" value="1"/>
</dbReference>
<name>A0A965ZFB1_9SPHI</name>
<evidence type="ECO:0000313" key="4">
    <source>
        <dbReference type="EMBL" id="NCD68717.1"/>
    </source>
</evidence>
<feature type="domain" description="Sigma-54 factor interaction" evidence="3">
    <location>
        <begin position="134"/>
        <end position="363"/>
    </location>
</feature>
<protein>
    <submittedName>
        <fullName evidence="4">AAA domain-containing protein</fullName>
    </submittedName>
</protein>
<keyword evidence="5" id="KW-1185">Reference proteome</keyword>
<dbReference type="GO" id="GO:0005524">
    <property type="term" value="F:ATP binding"/>
    <property type="evidence" value="ECO:0007669"/>
    <property type="project" value="UniProtKB-KW"/>
</dbReference>
<dbReference type="Proteomes" id="UP000638732">
    <property type="component" value="Unassembled WGS sequence"/>
</dbReference>
<reference evidence="4" key="1">
    <citation type="submission" date="2020-01" db="EMBL/GenBank/DDBJ databases">
        <authorList>
            <person name="Seo Y.L."/>
        </authorList>
    </citation>
    <scope>NUCLEOTIDE SEQUENCE</scope>
    <source>
        <strain evidence="4">R11</strain>
    </source>
</reference>
<accession>A0A965ZFB1</accession>
<evidence type="ECO:0000256" key="2">
    <source>
        <dbReference type="ARBA" id="ARBA00022840"/>
    </source>
</evidence>
<dbReference type="Gene3D" id="3.40.50.300">
    <property type="entry name" value="P-loop containing nucleotide triphosphate hydrolases"/>
    <property type="match status" value="1"/>
</dbReference>
<dbReference type="CDD" id="cd00009">
    <property type="entry name" value="AAA"/>
    <property type="match status" value="1"/>
</dbReference>
<dbReference type="InterPro" id="IPR002078">
    <property type="entry name" value="Sigma_54_int"/>
</dbReference>
<dbReference type="EMBL" id="WWEO01000039">
    <property type="protein sequence ID" value="NCD68717.1"/>
    <property type="molecule type" value="Genomic_DNA"/>
</dbReference>
<keyword evidence="2" id="KW-0067">ATP-binding</keyword>
<dbReference type="SUPFAM" id="SSF52540">
    <property type="entry name" value="P-loop containing nucleoside triphosphate hydrolases"/>
    <property type="match status" value="1"/>
</dbReference>